<dbReference type="HOGENOM" id="CLU_074047_0_0_4"/>
<proteinExistence type="predicted"/>
<organism evidence="2 3">
    <name type="scientific">Burkholderia plantarii</name>
    <dbReference type="NCBI Taxonomy" id="41899"/>
    <lineage>
        <taxon>Bacteria</taxon>
        <taxon>Pseudomonadati</taxon>
        <taxon>Pseudomonadota</taxon>
        <taxon>Betaproteobacteria</taxon>
        <taxon>Burkholderiales</taxon>
        <taxon>Burkholderiaceae</taxon>
        <taxon>Burkholderia</taxon>
    </lineage>
</organism>
<reference evidence="2 3" key="2">
    <citation type="journal article" date="2016" name="Appl. Microbiol. Biotechnol.">
        <title>Mutations improving production and secretion of extracellular lipase by Burkholderia glumae PG1.</title>
        <authorList>
            <person name="Knapp A."/>
            <person name="Voget S."/>
            <person name="Gao R."/>
            <person name="Zaburannyi N."/>
            <person name="Krysciak D."/>
            <person name="Breuer M."/>
            <person name="Hauer B."/>
            <person name="Streit W.R."/>
            <person name="Muller R."/>
            <person name="Daniel R."/>
            <person name="Jaeger K.E."/>
        </authorList>
    </citation>
    <scope>NUCLEOTIDE SEQUENCE [LARGE SCALE GENOMIC DNA]</scope>
    <source>
        <strain evidence="2 3">PG1</strain>
    </source>
</reference>
<dbReference type="KEGG" id="bgp:BGL_2c13130"/>
<sequence>MKTFGQDGAARGRAVEDGAMEPAAGSREAGAAHDARRRSWLRAAAGAVACGLGGVVAAGGARAAEAARGGTARVTLLAQLGGPDLAVDQRIAAHLGERGYAVRLVDQAVPVSVAADADLVMISSTVSAKAVLAGWRHLATPLVTWENDLLDDLAMTGKRHDVDFGETGQERHLWLVNAPHPIAAGLPAGTTDVYGKQAPMSWGKPGLGASIIATVYGQPEKAAIFAYERGATMDCEALAPARRVMLFLDNDTFPNLSTAGVALFDAAVDWAAGRR</sequence>
<dbReference type="Proteomes" id="UP000031838">
    <property type="component" value="Chromosome 2"/>
</dbReference>
<dbReference type="AlphaFoldDB" id="A0A0B6S7Z2"/>
<feature type="region of interest" description="Disordered" evidence="1">
    <location>
        <begin position="1"/>
        <end position="32"/>
    </location>
</feature>
<evidence type="ECO:0000313" key="2">
    <source>
        <dbReference type="EMBL" id="AJK49380.1"/>
    </source>
</evidence>
<evidence type="ECO:0000256" key="1">
    <source>
        <dbReference type="SAM" id="MobiDB-lite"/>
    </source>
</evidence>
<name>A0A0B6S7Z2_BURPL</name>
<keyword evidence="3" id="KW-1185">Reference proteome</keyword>
<accession>A0A0B6S7Z2</accession>
<reference evidence="3" key="1">
    <citation type="submission" date="2011-03" db="EMBL/GenBank/DDBJ databases">
        <authorList>
            <person name="Voget S."/>
            <person name="Streit W.R."/>
            <person name="Jaeger K.E."/>
            <person name="Daniel R."/>
        </authorList>
    </citation>
    <scope>NUCLEOTIDE SEQUENCE [LARGE SCALE GENOMIC DNA]</scope>
    <source>
        <strain evidence="3">PG1</strain>
    </source>
</reference>
<protein>
    <submittedName>
        <fullName evidence="2">Putative membrane protein</fullName>
    </submittedName>
</protein>
<gene>
    <name evidence="2" type="ORF">BGL_2c13130</name>
</gene>
<dbReference type="EMBL" id="CP002581">
    <property type="protein sequence ID" value="AJK49380.1"/>
    <property type="molecule type" value="Genomic_DNA"/>
</dbReference>
<evidence type="ECO:0000313" key="3">
    <source>
        <dbReference type="Proteomes" id="UP000031838"/>
    </source>
</evidence>